<feature type="transmembrane region" description="Helical" evidence="1">
    <location>
        <begin position="71"/>
        <end position="99"/>
    </location>
</feature>
<keyword evidence="1" id="KW-1133">Transmembrane helix</keyword>
<proteinExistence type="predicted"/>
<name>A0AAI8ZLH1_VIBVL</name>
<evidence type="ECO:0000313" key="2">
    <source>
        <dbReference type="EMBL" id="CDM12495.1"/>
    </source>
</evidence>
<evidence type="ECO:0000256" key="1">
    <source>
        <dbReference type="SAM" id="Phobius"/>
    </source>
</evidence>
<protein>
    <submittedName>
        <fullName evidence="2">Uncharacterized protein</fullName>
    </submittedName>
</protein>
<dbReference type="EMBL" id="HG803186">
    <property type="protein sequence ID" value="CDM12495.1"/>
    <property type="molecule type" value="Genomic_DNA"/>
</dbReference>
<accession>A0AAI8ZLH1</accession>
<sequence>MNRVFIIFNLIPLLLGWVGFSLDKPELVKVAMAVIAVRAFLLLITIPKMYKKFQNSDLLTRRFQRNQLKKPTIVFAFSLITLGSLVAWGDMFVLSIVVLSTGMYHGMRSHMIRHSY</sequence>
<geneLocation type="plasmid" evidence="2">
    <name>p48/10</name>
</geneLocation>
<keyword evidence="2" id="KW-0614">Plasmid</keyword>
<feature type="transmembrane region" description="Helical" evidence="1">
    <location>
        <begin position="31"/>
        <end position="50"/>
    </location>
</feature>
<organism evidence="2">
    <name type="scientific">Vibrio vulnificus</name>
    <dbReference type="NCBI Taxonomy" id="672"/>
    <lineage>
        <taxon>Bacteria</taxon>
        <taxon>Pseudomonadati</taxon>
        <taxon>Pseudomonadota</taxon>
        <taxon>Gammaproteobacteria</taxon>
        <taxon>Vibrionales</taxon>
        <taxon>Vibrionaceae</taxon>
        <taxon>Vibrio</taxon>
    </lineage>
</organism>
<reference evidence="2" key="1">
    <citation type="journal article" date="2014" name="Genome Announc.">
        <title>Complete Nucleotide Sequence of pVv01, a P1-Like Plasmid Prophage of Vibrio vulnificus.</title>
        <authorList>
            <person name="Hammerl J.A."/>
            <person name="Klevanskaa K."/>
            <person name="Strauch E."/>
            <person name="Hertwig S."/>
        </authorList>
    </citation>
    <scope>NUCLEOTIDE SEQUENCE</scope>
    <source>
        <strain evidence="2">48/10</strain>
    </source>
</reference>
<keyword evidence="1" id="KW-0472">Membrane</keyword>
<dbReference type="RefSeq" id="WP_032072017.1">
    <property type="nucleotide sequence ID" value="NC_025128.1"/>
</dbReference>
<reference evidence="2" key="2">
    <citation type="submission" date="2014-01" db="EMBL/GenBank/DDBJ databases">
        <authorList>
            <person name="Hammerl J."/>
        </authorList>
    </citation>
    <scope>NUCLEOTIDE SEQUENCE</scope>
    <source>
        <strain evidence="2">48/10</strain>
        <plasmid evidence="2">p48/10</plasmid>
    </source>
</reference>
<dbReference type="AlphaFoldDB" id="A0AAI8ZLH1"/>
<keyword evidence="1" id="KW-0812">Transmembrane</keyword>